<dbReference type="CDD" id="cd00956">
    <property type="entry name" value="Transaldolase_FSA"/>
    <property type="match status" value="1"/>
</dbReference>
<dbReference type="NCBIfam" id="TIGR00875">
    <property type="entry name" value="fsa_talC_mipB"/>
    <property type="match status" value="1"/>
</dbReference>
<evidence type="ECO:0000313" key="5">
    <source>
        <dbReference type="Proteomes" id="UP000220922"/>
    </source>
</evidence>
<dbReference type="OrthoDB" id="9807051at2"/>
<dbReference type="SUPFAM" id="SSF51569">
    <property type="entry name" value="Aldolase"/>
    <property type="match status" value="1"/>
</dbReference>
<evidence type="ECO:0000256" key="1">
    <source>
        <dbReference type="ARBA" id="ARBA00004496"/>
    </source>
</evidence>
<evidence type="ECO:0000256" key="3">
    <source>
        <dbReference type="ARBA" id="ARBA00023270"/>
    </source>
</evidence>
<dbReference type="GO" id="GO:0016832">
    <property type="term" value="F:aldehyde-lyase activity"/>
    <property type="evidence" value="ECO:0007669"/>
    <property type="project" value="InterPro"/>
</dbReference>
<dbReference type="PANTHER" id="PTHR10683">
    <property type="entry name" value="TRANSALDOLASE"/>
    <property type="match status" value="1"/>
</dbReference>
<dbReference type="Gene3D" id="3.20.20.70">
    <property type="entry name" value="Aldolase class I"/>
    <property type="match status" value="1"/>
</dbReference>
<protein>
    <submittedName>
        <fullName evidence="4">Fructose-6-phosphate aldolase</fullName>
    </submittedName>
</protein>
<dbReference type="AlphaFoldDB" id="A0A2H3KV15"/>
<accession>A0A2H3KV15</accession>
<dbReference type="InterPro" id="IPR033919">
    <property type="entry name" value="TSA/FSA_arc/bac"/>
</dbReference>
<dbReference type="InterPro" id="IPR001585">
    <property type="entry name" value="TAL/FSA"/>
</dbReference>
<comment type="subcellular location">
    <subcellularLocation>
        <location evidence="1">Cytoplasm</location>
    </subcellularLocation>
</comment>
<dbReference type="InterPro" id="IPR004731">
    <property type="entry name" value="Transaldolase_3B/F6P_aldolase"/>
</dbReference>
<dbReference type="InterPro" id="IPR013785">
    <property type="entry name" value="Aldolase_TIM"/>
</dbReference>
<keyword evidence="2" id="KW-0963">Cytoplasm</keyword>
<dbReference type="GO" id="GO:0005975">
    <property type="term" value="P:carbohydrate metabolic process"/>
    <property type="evidence" value="ECO:0007669"/>
    <property type="project" value="InterPro"/>
</dbReference>
<dbReference type="Proteomes" id="UP000220922">
    <property type="component" value="Unassembled WGS sequence"/>
</dbReference>
<proteinExistence type="predicted"/>
<gene>
    <name evidence="4" type="ORF">A9Q02_13225</name>
</gene>
<keyword evidence="3" id="KW-0704">Schiff base</keyword>
<name>A0A2H3KV15_9CHLR</name>
<dbReference type="PANTHER" id="PTHR10683:SF40">
    <property type="entry name" value="FRUCTOSE-6-PHOSPHATE ALDOLASE 1-RELATED"/>
    <property type="match status" value="1"/>
</dbReference>
<organism evidence="4 5">
    <name type="scientific">Candidatus Chloroploca asiatica</name>
    <dbReference type="NCBI Taxonomy" id="1506545"/>
    <lineage>
        <taxon>Bacteria</taxon>
        <taxon>Bacillati</taxon>
        <taxon>Chloroflexota</taxon>
        <taxon>Chloroflexia</taxon>
        <taxon>Chloroflexales</taxon>
        <taxon>Chloroflexineae</taxon>
        <taxon>Oscillochloridaceae</taxon>
        <taxon>Candidatus Chloroploca</taxon>
    </lineage>
</organism>
<evidence type="ECO:0000313" key="4">
    <source>
        <dbReference type="EMBL" id="PDV99170.1"/>
    </source>
</evidence>
<dbReference type="RefSeq" id="WP_097652307.1">
    <property type="nucleotide sequence ID" value="NZ_LYXE01000080.1"/>
</dbReference>
<reference evidence="4 5" key="1">
    <citation type="submission" date="2016-05" db="EMBL/GenBank/DDBJ databases">
        <authorList>
            <person name="Lavstsen T."/>
            <person name="Jespersen J.S."/>
        </authorList>
    </citation>
    <scope>NUCLEOTIDE SEQUENCE [LARGE SCALE GENOMIC DNA]</scope>
    <source>
        <strain evidence="4 5">B7-9</strain>
    </source>
</reference>
<sequence>MQLYLDTANLDEIREAASWGILSGVTTNPTLIAREKGADFKQTISEIAELVNGPISAETISLDAPGMLKEGLEYAAWHPNVIIKVPSTTEGLKAVYELAKRDIRTNVTLCFNAAQALMAARAGAFIISPFVGRVDDTGVDGMQLIREIATIYRQDPAITTLILSASIRHPRHIIDSALAGADIATCPFKVLQQAMRHPLTDRGIEQFLADWKSRT</sequence>
<keyword evidence="5" id="KW-1185">Reference proteome</keyword>
<dbReference type="PROSITE" id="PS01054">
    <property type="entry name" value="TRANSALDOLASE_1"/>
    <property type="match status" value="1"/>
</dbReference>
<dbReference type="EMBL" id="LYXE01000080">
    <property type="protein sequence ID" value="PDV99170.1"/>
    <property type="molecule type" value="Genomic_DNA"/>
</dbReference>
<dbReference type="FunFam" id="3.20.20.70:FF:000018">
    <property type="entry name" value="Probable transaldolase"/>
    <property type="match status" value="1"/>
</dbReference>
<dbReference type="InterPro" id="IPR018225">
    <property type="entry name" value="Transaldolase_AS"/>
</dbReference>
<evidence type="ECO:0000256" key="2">
    <source>
        <dbReference type="ARBA" id="ARBA00022490"/>
    </source>
</evidence>
<comment type="caution">
    <text evidence="4">The sequence shown here is derived from an EMBL/GenBank/DDBJ whole genome shotgun (WGS) entry which is preliminary data.</text>
</comment>
<dbReference type="GO" id="GO:0005737">
    <property type="term" value="C:cytoplasm"/>
    <property type="evidence" value="ECO:0007669"/>
    <property type="project" value="UniProtKB-SubCell"/>
</dbReference>
<dbReference type="Pfam" id="PF00923">
    <property type="entry name" value="TAL_FSA"/>
    <property type="match status" value="1"/>
</dbReference>